<comment type="subcellular location">
    <subcellularLocation>
        <location evidence="1">Nucleus</location>
    </subcellularLocation>
</comment>
<feature type="compositionally biased region" description="Polar residues" evidence="2">
    <location>
        <begin position="91"/>
        <end position="106"/>
    </location>
</feature>
<dbReference type="AlphaFoldDB" id="S8A364"/>
<dbReference type="Pfam" id="PF10373">
    <property type="entry name" value="EST1_DNA_bind"/>
    <property type="match status" value="1"/>
</dbReference>
<feature type="region of interest" description="Disordered" evidence="2">
    <location>
        <begin position="874"/>
        <end position="907"/>
    </location>
</feature>
<dbReference type="STRING" id="1284197.S8A364"/>
<dbReference type="InterPro" id="IPR018834">
    <property type="entry name" value="DNA/RNA-bd_Est1-type"/>
</dbReference>
<dbReference type="HOGENOM" id="CLU_301874_0_0_1"/>
<dbReference type="OrthoDB" id="69928at2759"/>
<dbReference type="GO" id="GO:0000184">
    <property type="term" value="P:nuclear-transcribed mRNA catabolic process, nonsense-mediated decay"/>
    <property type="evidence" value="ECO:0007669"/>
    <property type="project" value="UniProtKB-KW"/>
</dbReference>
<evidence type="ECO:0000259" key="4">
    <source>
        <dbReference type="Pfam" id="PF10374"/>
    </source>
</evidence>
<feature type="compositionally biased region" description="Polar residues" evidence="2">
    <location>
        <begin position="978"/>
        <end position="989"/>
    </location>
</feature>
<dbReference type="InterPro" id="IPR011990">
    <property type="entry name" value="TPR-like_helical_dom_sf"/>
</dbReference>
<feature type="compositionally biased region" description="Basic and acidic residues" evidence="2">
    <location>
        <begin position="107"/>
        <end position="118"/>
    </location>
</feature>
<dbReference type="PANTHER" id="PTHR15696">
    <property type="entry name" value="SMG-7 SUPPRESSOR WITH MORPHOLOGICAL EFFECT ON GENITALIA PROTEIN 7"/>
    <property type="match status" value="1"/>
</dbReference>
<dbReference type="GO" id="GO:0005634">
    <property type="term" value="C:nucleus"/>
    <property type="evidence" value="ECO:0007669"/>
    <property type="project" value="UniProtKB-SubCell"/>
</dbReference>
<feature type="region of interest" description="Disordered" evidence="2">
    <location>
        <begin position="930"/>
        <end position="989"/>
    </location>
</feature>
<feature type="compositionally biased region" description="Low complexity" evidence="2">
    <location>
        <begin position="119"/>
        <end position="132"/>
    </location>
</feature>
<feature type="domain" description="Telomerase activating protein Est1-like N-terminal" evidence="4">
    <location>
        <begin position="225"/>
        <end position="341"/>
    </location>
</feature>
<evidence type="ECO:0000259" key="3">
    <source>
        <dbReference type="Pfam" id="PF10373"/>
    </source>
</evidence>
<reference evidence="5 6" key="1">
    <citation type="journal article" date="2013" name="PLoS Genet.">
        <title>Genomic mechanisms accounting for the adaptation to parasitism in nematode-trapping fungi.</title>
        <authorList>
            <person name="Meerupati T."/>
            <person name="Andersson K.M."/>
            <person name="Friman E."/>
            <person name="Kumar D."/>
            <person name="Tunlid A."/>
            <person name="Ahren D."/>
        </authorList>
    </citation>
    <scope>NUCLEOTIDE SEQUENCE [LARGE SCALE GENOMIC DNA]</scope>
    <source>
        <strain evidence="5 6">CBS 200.50</strain>
    </source>
</reference>
<organism evidence="5 6">
    <name type="scientific">Dactylellina haptotyla (strain CBS 200.50)</name>
    <name type="common">Nematode-trapping fungus</name>
    <name type="synonym">Monacrosporium haptotylum</name>
    <dbReference type="NCBI Taxonomy" id="1284197"/>
    <lineage>
        <taxon>Eukaryota</taxon>
        <taxon>Fungi</taxon>
        <taxon>Dikarya</taxon>
        <taxon>Ascomycota</taxon>
        <taxon>Pezizomycotina</taxon>
        <taxon>Orbiliomycetes</taxon>
        <taxon>Orbiliales</taxon>
        <taxon>Orbiliaceae</taxon>
        <taxon>Dactylellina</taxon>
    </lineage>
</organism>
<dbReference type="InterPro" id="IPR045153">
    <property type="entry name" value="Est1/Ebs1-like"/>
</dbReference>
<dbReference type="InterPro" id="IPR019458">
    <property type="entry name" value="Est1-like_N"/>
</dbReference>
<proteinExistence type="predicted"/>
<dbReference type="EMBL" id="AQGS01000711">
    <property type="protein sequence ID" value="EPS37179.1"/>
    <property type="molecule type" value="Genomic_DNA"/>
</dbReference>
<evidence type="ECO:0000313" key="6">
    <source>
        <dbReference type="Proteomes" id="UP000015100"/>
    </source>
</evidence>
<sequence length="989" mass="109192">MAASNRVPRPSVSAGSQNHPVYNSPHAFGIHQDHLDGSSTGEYAPNSFLHPYLNRLLLPVDHPGFDPFVHDPLLLPRELFTHLNGVAAYSDSNDGNEGVSENQQPKDQGDTNSTDRDSGSPSTGGSAGTTPSQFSVTDSPAPLANNTAIQEFKILIPVDHPLFDPKFPSMDTFAAYEQGAYALLARNEVGDSAIERNLDEAVAKLRTSTEDLIFLDIAASERRDIPEKCWLVHYKIIQRYSKAISKAKKEEKSKPVQLRKLYTYFTKFAKLATKFYRVLIQRLISHFGLKQLKFVAHEFKFEIDSSDKQLDFTSDVQNVSIFLCYEILLHLGDLSRYRENHGEPDPRGPESKNWGPAKGYYSLARKVLPTHPKAFNQLAVLAQYEQNHFTAIYYLYRSLLAEEPDEATHETTLGNLKLCFMKILKDHAAQETTSDEITTIFSRYHAFCFMSNDASEYESLKSDLLNQITLAVKERAVPAVILNRMILINIAAEHLALSRDRATLNSPKVVIFLRFNIETFTSLLMVLQQELDGTSQDSRESVAELVSAVTRRMLPSLRLYSAWLLISHHILVNETNDMSLNVQVKQLWQTYATTLSLLLSTFPMGSLKSSQYLLEEDDDIAGFKPLMDISDPRRLGKELARVHERDHPNQESLARILYLIEDGIELCAAGNVPIDVKNDTFAFQDGIISTDSNTGNAEYPTITLRDIPVNPGGVRATSTASRLGQANHMGSVISEPASTTLTNKMNAMVDDLVGSSHSREDSDEEEDVILWKGRRAFYQSLLSNSKATSSNQAINNATITAKTPMVAQAFAQPNTSGSSLGGSPGIIPSVVKPKAPIPSSYMIPPQVPGPTDPIRSGSDLLSYVQNYTSRMTVSPHELGPGMGIGQSGPPGISMPQPGPADPVTPKLSSASLERPAQYYAGHMDFPAPNNMATPTAVFNGGQAKRGPRPAGDSEGFHYPRGQRGSLGPGNPPQYENMRPQQGYQNRNYF</sequence>
<dbReference type="Gene3D" id="1.25.40.10">
    <property type="entry name" value="Tetratricopeptide repeat domain"/>
    <property type="match status" value="1"/>
</dbReference>
<dbReference type="Pfam" id="PF10374">
    <property type="entry name" value="EST1"/>
    <property type="match status" value="1"/>
</dbReference>
<gene>
    <name evidence="5" type="ORF">H072_9172</name>
</gene>
<dbReference type="OMA" id="PGWTHAS"/>
<keyword evidence="1" id="KW-0866">Nonsense-mediated mRNA decay</keyword>
<comment type="caution">
    <text evidence="5">The sequence shown here is derived from an EMBL/GenBank/DDBJ whole genome shotgun (WGS) entry which is preliminary data.</text>
</comment>
<dbReference type="PANTHER" id="PTHR15696:SF36">
    <property type="entry name" value="NONSENSE-MEDIATED MRNA DECAY FACTOR"/>
    <property type="match status" value="1"/>
</dbReference>
<accession>S8A364</accession>
<evidence type="ECO:0000256" key="2">
    <source>
        <dbReference type="SAM" id="MobiDB-lite"/>
    </source>
</evidence>
<evidence type="ECO:0000313" key="5">
    <source>
        <dbReference type="EMBL" id="EPS37179.1"/>
    </source>
</evidence>
<dbReference type="SUPFAM" id="SSF48452">
    <property type="entry name" value="TPR-like"/>
    <property type="match status" value="1"/>
</dbReference>
<protein>
    <recommendedName>
        <fullName evidence="1">Nonsense-mediated mRNA decay factor</fullName>
    </recommendedName>
</protein>
<dbReference type="eggNOG" id="KOG2162">
    <property type="taxonomic scope" value="Eukaryota"/>
</dbReference>
<feature type="region of interest" description="Disordered" evidence="2">
    <location>
        <begin position="91"/>
        <end position="141"/>
    </location>
</feature>
<name>S8A364_DACHA</name>
<keyword evidence="1" id="KW-0539">Nucleus</keyword>
<feature type="region of interest" description="Disordered" evidence="2">
    <location>
        <begin position="1"/>
        <end position="39"/>
    </location>
</feature>
<dbReference type="Proteomes" id="UP000015100">
    <property type="component" value="Unassembled WGS sequence"/>
</dbReference>
<keyword evidence="6" id="KW-1185">Reference proteome</keyword>
<comment type="function">
    <text evidence="1">Plays a role in nonsense-mediated mRNA decay.</text>
</comment>
<reference evidence="6" key="2">
    <citation type="submission" date="2013-04" db="EMBL/GenBank/DDBJ databases">
        <title>Genomic mechanisms accounting for the adaptation to parasitism in nematode-trapping fungi.</title>
        <authorList>
            <person name="Ahren D.G."/>
        </authorList>
    </citation>
    <scope>NUCLEOTIDE SEQUENCE [LARGE SCALE GENOMIC DNA]</scope>
    <source>
        <strain evidence="6">CBS 200.50</strain>
    </source>
</reference>
<feature type="domain" description="DNA/RNA-binding" evidence="3">
    <location>
        <begin position="357"/>
        <end position="627"/>
    </location>
</feature>
<evidence type="ECO:0000256" key="1">
    <source>
        <dbReference type="RuleBase" id="RU369098"/>
    </source>
</evidence>